<dbReference type="InterPro" id="IPR046537">
    <property type="entry name" value="DUF6602"/>
</dbReference>
<accession>A0A6I4IHL4</accession>
<dbReference type="EMBL" id="WQLW01000005">
    <property type="protein sequence ID" value="MVO09203.1"/>
    <property type="molecule type" value="Genomic_DNA"/>
</dbReference>
<proteinExistence type="predicted"/>
<dbReference type="RefSeq" id="WP_140997585.1">
    <property type="nucleotide sequence ID" value="NZ_VDCZ01000005.1"/>
</dbReference>
<dbReference type="OrthoDB" id="337432at2"/>
<name>A0A6I4IHL4_9FLAO</name>
<comment type="caution">
    <text evidence="2">The sequence shown here is derived from an EMBL/GenBank/DDBJ whole genome shotgun (WGS) entry which is preliminary data.</text>
</comment>
<dbReference type="Proteomes" id="UP000431264">
    <property type="component" value="Unassembled WGS sequence"/>
</dbReference>
<dbReference type="CDD" id="cd21411">
    <property type="entry name" value="NucC"/>
    <property type="match status" value="1"/>
</dbReference>
<gene>
    <name evidence="2" type="ORF">GOQ30_08530</name>
</gene>
<reference evidence="3" key="1">
    <citation type="submission" date="2019-05" db="EMBL/GenBank/DDBJ databases">
        <title>Flavobacterium profundi sp. nov., isolated from a deep-sea seamount.</title>
        <authorList>
            <person name="Zhang D.-C."/>
        </authorList>
    </citation>
    <scope>NUCLEOTIDE SEQUENCE [LARGE SCALE GENOMIC DNA]</scope>
    <source>
        <strain evidence="3">TP390</strain>
    </source>
</reference>
<evidence type="ECO:0000313" key="2">
    <source>
        <dbReference type="EMBL" id="MVO09203.1"/>
    </source>
</evidence>
<dbReference type="Pfam" id="PF20247">
    <property type="entry name" value="DUF6602"/>
    <property type="match status" value="1"/>
</dbReference>
<dbReference type="AlphaFoldDB" id="A0A6I4IHL4"/>
<evidence type="ECO:0000259" key="1">
    <source>
        <dbReference type="Pfam" id="PF20247"/>
    </source>
</evidence>
<sequence length="246" mass="28075">MSENEKINMKSLFIGLQKSMIADLESIRENTPHEPTKGDGSENIWLEFFEKYLPKRYSVTKAIIIDFEGNRSDAIDIVIYDKQYTPFILNRNGIKYLPVESVYAVFEAKQEISKGNLIYAADKVKSVRVLNRTTAAVVDRGEIKTAPKLFNILGGFLSLDNSWADSIETSEPFNNCFQNLKGDEEINIGCVLNDKSFVFDNSKKINFSSDNETLIFFFLKLLLELQKLGTVRPIDLNKYIDQLDSQ</sequence>
<organism evidence="2 3">
    <name type="scientific">Flavobacterium profundi</name>
    <dbReference type="NCBI Taxonomy" id="1774945"/>
    <lineage>
        <taxon>Bacteria</taxon>
        <taxon>Pseudomonadati</taxon>
        <taxon>Bacteroidota</taxon>
        <taxon>Flavobacteriia</taxon>
        <taxon>Flavobacteriales</taxon>
        <taxon>Flavobacteriaceae</taxon>
        <taxon>Flavobacterium</taxon>
    </lineage>
</organism>
<feature type="domain" description="DUF6602" evidence="1">
    <location>
        <begin position="27"/>
        <end position="129"/>
    </location>
</feature>
<keyword evidence="3" id="KW-1185">Reference proteome</keyword>
<protein>
    <recommendedName>
        <fullName evidence="1">DUF6602 domain-containing protein</fullName>
    </recommendedName>
</protein>
<evidence type="ECO:0000313" key="3">
    <source>
        <dbReference type="Proteomes" id="UP000431264"/>
    </source>
</evidence>